<evidence type="ECO:0000259" key="15">
    <source>
        <dbReference type="Pfam" id="PF17837"/>
    </source>
</evidence>
<evidence type="ECO:0000256" key="4">
    <source>
        <dbReference type="ARBA" id="ARBA00011503"/>
    </source>
</evidence>
<comment type="caution">
    <text evidence="16">The sequence shown here is derived from an EMBL/GenBank/DDBJ whole genome shotgun (WGS) entry which is preliminary data.</text>
</comment>
<evidence type="ECO:0000256" key="13">
    <source>
        <dbReference type="PIRSR" id="PIRSR603542-2"/>
    </source>
</evidence>
<comment type="function">
    <text evidence="1">Involved in the biosynthesis of the siderophore enterobactin (enterochelin), which is a macrocyclic trimeric lactone of N-(2,3-dihydroxybenzoyl)-serine. The serine trilactone serves as a scaffolding for the three catechol functionalities that provide hexadentate coordination for the tightly ligated iron(2+) atoms. Plays an essential role in the assembly of the enterobactin by catalyzing the transfer of the 4'-phosphopantetheine (Ppant) moiety from coenzyme A to the apo-domains of both EntB (ArCP domain) and EntF (PCP domain) to yield their holo-forms which make them competent for the activation of 2,3-dihydroxybenzoate (DHB) and L-serine, respectively.</text>
</comment>
<evidence type="ECO:0000256" key="8">
    <source>
        <dbReference type="ARBA" id="ARBA00029894"/>
    </source>
</evidence>
<dbReference type="GO" id="GO:0009239">
    <property type="term" value="P:enterobactin biosynthetic process"/>
    <property type="evidence" value="ECO:0007669"/>
    <property type="project" value="UniProtKB-UniPathway"/>
</dbReference>
<dbReference type="AlphaFoldDB" id="A0A7W6M8E6"/>
<name>A0A7W6M8E6_9RHOB</name>
<dbReference type="Gene3D" id="3.90.470.20">
    <property type="entry name" value="4'-phosphopantetheinyl transferase domain"/>
    <property type="match status" value="1"/>
</dbReference>
<dbReference type="GO" id="GO:0009366">
    <property type="term" value="C:enterobactin synthetase complex"/>
    <property type="evidence" value="ECO:0007669"/>
    <property type="project" value="InterPro"/>
</dbReference>
<evidence type="ECO:0000256" key="11">
    <source>
        <dbReference type="ARBA" id="ARBA00049191"/>
    </source>
</evidence>
<dbReference type="UniPathway" id="UPA00017"/>
<comment type="similarity">
    <text evidence="3">Belongs to the P-Pant transferase superfamily. EntD family.</text>
</comment>
<reference evidence="16 17" key="1">
    <citation type="submission" date="2020-08" db="EMBL/GenBank/DDBJ databases">
        <title>Genomic Encyclopedia of Type Strains, Phase IV (KMG-IV): sequencing the most valuable type-strain genomes for metagenomic binning, comparative biology and taxonomic classification.</title>
        <authorList>
            <person name="Goeker M."/>
        </authorList>
    </citation>
    <scope>NUCLEOTIDE SEQUENCE [LARGE SCALE GENOMIC DNA]</scope>
    <source>
        <strain evidence="16 17">DSM 101015</strain>
    </source>
</reference>
<proteinExistence type="inferred from homology"/>
<evidence type="ECO:0000256" key="5">
    <source>
        <dbReference type="ARBA" id="ARBA00019087"/>
    </source>
</evidence>
<feature type="binding site" evidence="13">
    <location>
        <position position="117"/>
    </location>
    <ligand>
        <name>Mg(2+)</name>
        <dbReference type="ChEBI" id="CHEBI:18420"/>
    </ligand>
</feature>
<dbReference type="PRINTS" id="PR01399">
    <property type="entry name" value="ENTSNTHTASED"/>
</dbReference>
<evidence type="ECO:0000256" key="9">
    <source>
        <dbReference type="ARBA" id="ARBA00031996"/>
    </source>
</evidence>
<protein>
    <recommendedName>
        <fullName evidence="5">Enterobactin synthase component D</fullName>
    </recommendedName>
    <alternativeName>
        <fullName evidence="8">4'-phosphopantetheinyl transferase EntD</fullName>
    </alternativeName>
    <alternativeName>
        <fullName evidence="9">Enterochelin synthase D</fullName>
    </alternativeName>
</protein>
<evidence type="ECO:0000256" key="12">
    <source>
        <dbReference type="PIRSR" id="PIRSR603542-1"/>
    </source>
</evidence>
<evidence type="ECO:0000256" key="3">
    <source>
        <dbReference type="ARBA" id="ARBA00008342"/>
    </source>
</evidence>
<feature type="binding site" evidence="12">
    <location>
        <position position="158"/>
    </location>
    <ligand>
        <name>CoA</name>
        <dbReference type="ChEBI" id="CHEBI:57287"/>
    </ligand>
</feature>
<dbReference type="Pfam" id="PF01648">
    <property type="entry name" value="ACPS"/>
    <property type="match status" value="1"/>
</dbReference>
<dbReference type="InterPro" id="IPR008278">
    <property type="entry name" value="4-PPantetheinyl_Trfase_dom"/>
</dbReference>
<evidence type="ECO:0000256" key="6">
    <source>
        <dbReference type="ARBA" id="ARBA00022679"/>
    </source>
</evidence>
<keyword evidence="13" id="KW-0460">Magnesium</keyword>
<keyword evidence="17" id="KW-1185">Reference proteome</keyword>
<sequence>MGMRDPKMHATIAPQIAALYDLPVAVGVTDPRVAQPEPMGREARHLRRAFPVRKREFAAGRTAARQAMTALGRSPEPIPAHPDRAPHWPEGLSGSISHTGKLCAAVLTTAPFHLGLDMEENADLEVGLLATICSDRELAHIDGPYRLRLAKLIFCAKEAAYKAQYPITRTLFGFDHIEISLDLAQQRFTAAFTKPVGCFAVGDKMPGKFDGIEDHLVTAVWTDHGGCKGA</sequence>
<organism evidence="16 17">
    <name type="scientific">Sulfitobacter noctilucicola</name>
    <dbReference type="NCBI Taxonomy" id="1342301"/>
    <lineage>
        <taxon>Bacteria</taxon>
        <taxon>Pseudomonadati</taxon>
        <taxon>Pseudomonadota</taxon>
        <taxon>Alphaproteobacteria</taxon>
        <taxon>Rhodobacterales</taxon>
        <taxon>Roseobacteraceae</taxon>
        <taxon>Sulfitobacter</taxon>
    </lineage>
</organism>
<dbReference type="GO" id="GO:0005886">
    <property type="term" value="C:plasma membrane"/>
    <property type="evidence" value="ECO:0007669"/>
    <property type="project" value="TreeGrafter"/>
</dbReference>
<evidence type="ECO:0000256" key="10">
    <source>
        <dbReference type="ARBA" id="ARBA00049176"/>
    </source>
</evidence>
<comment type="catalytic activity">
    <reaction evidence="11">
        <text>apo-[peptidyl-carrier protein] + CoA = holo-[peptidyl-carrier protein] + adenosine 3',5'-bisphosphate + H(+)</text>
        <dbReference type="Rhea" id="RHEA:46228"/>
        <dbReference type="Rhea" id="RHEA-COMP:11479"/>
        <dbReference type="Rhea" id="RHEA-COMP:11480"/>
        <dbReference type="ChEBI" id="CHEBI:15378"/>
        <dbReference type="ChEBI" id="CHEBI:29999"/>
        <dbReference type="ChEBI" id="CHEBI:57287"/>
        <dbReference type="ChEBI" id="CHEBI:58343"/>
        <dbReference type="ChEBI" id="CHEBI:64479"/>
    </reaction>
</comment>
<dbReference type="EMBL" id="JACIFU010000002">
    <property type="protein sequence ID" value="MBB4174371.1"/>
    <property type="molecule type" value="Genomic_DNA"/>
</dbReference>
<comment type="catalytic activity">
    <reaction evidence="10">
        <text>apo-[aryl-carrier protein] + CoA = holo-[aryl-carrier protein] + adenosine 3',5'-bisphosphate + H(+)</text>
        <dbReference type="Rhea" id="RHEA:48404"/>
        <dbReference type="Rhea" id="RHEA-COMP:15903"/>
        <dbReference type="Rhea" id="RHEA-COMP:17557"/>
        <dbReference type="ChEBI" id="CHEBI:15378"/>
        <dbReference type="ChEBI" id="CHEBI:29999"/>
        <dbReference type="ChEBI" id="CHEBI:57287"/>
        <dbReference type="ChEBI" id="CHEBI:58343"/>
        <dbReference type="ChEBI" id="CHEBI:64479"/>
    </reaction>
</comment>
<dbReference type="InterPro" id="IPR037143">
    <property type="entry name" value="4-PPantetheinyl_Trfase_dom_sf"/>
</dbReference>
<dbReference type="InterPro" id="IPR003542">
    <property type="entry name" value="Enbac_synth_compD-like"/>
</dbReference>
<comment type="pathway">
    <text evidence="2">Siderophore biosynthesis; enterobactin biosynthesis.</text>
</comment>
<comment type="subunit">
    <text evidence="4">EntB, EntD, EntE, and EntF form a multienzyme complex called enterobactin synthase.</text>
</comment>
<feature type="domain" description="4'-phosphopantetheinyl transferase" evidence="14">
    <location>
        <begin position="114"/>
        <end position="188"/>
    </location>
</feature>
<dbReference type="RefSeq" id="WP_025056826.1">
    <property type="nucleotide sequence ID" value="NZ_JACIFU010000002.1"/>
</dbReference>
<dbReference type="InterPro" id="IPR041354">
    <property type="entry name" value="4PPT_N"/>
</dbReference>
<evidence type="ECO:0000256" key="7">
    <source>
        <dbReference type="ARBA" id="ARBA00023191"/>
    </source>
</evidence>
<feature type="binding site" evidence="12">
    <location>
        <position position="53"/>
    </location>
    <ligand>
        <name>CoA</name>
        <dbReference type="ChEBI" id="CHEBI:57287"/>
    </ligand>
</feature>
<dbReference type="PANTHER" id="PTHR38096:SF1">
    <property type="entry name" value="ENTEROBACTIN SYNTHASE COMPONENT D"/>
    <property type="match status" value="1"/>
</dbReference>
<comment type="cofactor">
    <cofactor evidence="13">
        <name>Mg(2+)</name>
        <dbReference type="ChEBI" id="CHEBI:18420"/>
    </cofactor>
</comment>
<dbReference type="GO" id="GO:0008897">
    <property type="term" value="F:holo-[acyl-carrier-protein] synthase activity"/>
    <property type="evidence" value="ECO:0007669"/>
    <property type="project" value="InterPro"/>
</dbReference>
<accession>A0A7W6M8E6</accession>
<dbReference type="GO" id="GO:0000287">
    <property type="term" value="F:magnesium ion binding"/>
    <property type="evidence" value="ECO:0007669"/>
    <property type="project" value="InterPro"/>
</dbReference>
<evidence type="ECO:0000259" key="14">
    <source>
        <dbReference type="Pfam" id="PF01648"/>
    </source>
</evidence>
<feature type="binding site" evidence="12">
    <location>
        <begin position="97"/>
        <end position="98"/>
    </location>
    <ligand>
        <name>CoA</name>
        <dbReference type="ChEBI" id="CHEBI:57287"/>
    </ligand>
</feature>
<feature type="domain" description="4'-phosphopantetheinyl transferase N-terminal" evidence="15">
    <location>
        <begin position="42"/>
        <end position="107"/>
    </location>
</feature>
<evidence type="ECO:0000256" key="1">
    <source>
        <dbReference type="ARBA" id="ARBA00003937"/>
    </source>
</evidence>
<feature type="binding site" evidence="12">
    <location>
        <position position="162"/>
    </location>
    <ligand>
        <name>CoA</name>
        <dbReference type="ChEBI" id="CHEBI:57287"/>
    </ligand>
</feature>
<feature type="binding site" evidence="12">
    <location>
        <position position="117"/>
    </location>
    <ligand>
        <name>CoA</name>
        <dbReference type="ChEBI" id="CHEBI:57287"/>
    </ligand>
</feature>
<dbReference type="OrthoDB" id="8210607at2"/>
<evidence type="ECO:0000313" key="17">
    <source>
        <dbReference type="Proteomes" id="UP000565745"/>
    </source>
</evidence>
<keyword evidence="13" id="KW-0479">Metal-binding</keyword>
<feature type="binding site" evidence="13">
    <location>
        <position position="119"/>
    </location>
    <ligand>
        <name>Mg(2+)</name>
        <dbReference type="ChEBI" id="CHEBI:18420"/>
    </ligand>
</feature>
<gene>
    <name evidence="16" type="ORF">GGR93_002144</name>
</gene>
<keyword evidence="6 16" id="KW-0808">Transferase</keyword>
<evidence type="ECO:0000256" key="2">
    <source>
        <dbReference type="ARBA" id="ARBA00004993"/>
    </source>
</evidence>
<evidence type="ECO:0000313" key="16">
    <source>
        <dbReference type="EMBL" id="MBB4174371.1"/>
    </source>
</evidence>
<keyword evidence="7" id="KW-0259">Enterobactin biosynthesis</keyword>
<dbReference type="PANTHER" id="PTHR38096">
    <property type="entry name" value="ENTEROBACTIN SYNTHASE COMPONENT D"/>
    <property type="match status" value="1"/>
</dbReference>
<dbReference type="Pfam" id="PF17837">
    <property type="entry name" value="4PPT_N"/>
    <property type="match status" value="1"/>
</dbReference>
<feature type="binding site" evidence="12">
    <location>
        <position position="61"/>
    </location>
    <ligand>
        <name>CoA</name>
        <dbReference type="ChEBI" id="CHEBI:57287"/>
    </ligand>
</feature>
<dbReference type="SUPFAM" id="SSF56214">
    <property type="entry name" value="4'-phosphopantetheinyl transferase"/>
    <property type="match status" value="1"/>
</dbReference>
<dbReference type="Proteomes" id="UP000565745">
    <property type="component" value="Unassembled WGS sequence"/>
</dbReference>